<accession>A0ABY0QRL9</accession>
<dbReference type="InterPro" id="IPR051396">
    <property type="entry name" value="Bact_Antivir_Def_Nuclease"/>
</dbReference>
<keyword evidence="3" id="KW-0255">Endonuclease</keyword>
<dbReference type="Gene3D" id="3.40.50.300">
    <property type="entry name" value="P-loop containing nucleotide triphosphate hydrolases"/>
    <property type="match status" value="1"/>
</dbReference>
<keyword evidence="3" id="KW-0540">Nuclease</keyword>
<dbReference type="EMBL" id="FNHD01000004">
    <property type="protein sequence ID" value="SDL65007.1"/>
    <property type="molecule type" value="Genomic_DNA"/>
</dbReference>
<evidence type="ECO:0000313" key="4">
    <source>
        <dbReference type="Proteomes" id="UP000199242"/>
    </source>
</evidence>
<evidence type="ECO:0000259" key="2">
    <source>
        <dbReference type="Pfam" id="PF20469"/>
    </source>
</evidence>
<comment type="caution">
    <text evidence="3">The sequence shown here is derived from an EMBL/GenBank/DDBJ whole genome shotgun (WGS) entry which is preliminary data.</text>
</comment>
<name>A0ABY0QRL9_9FLAO</name>
<dbReference type="Proteomes" id="UP000199242">
    <property type="component" value="Unassembled WGS sequence"/>
</dbReference>
<dbReference type="RefSeq" id="WP_089742335.1">
    <property type="nucleotide sequence ID" value="NZ_FNHD01000004.1"/>
</dbReference>
<dbReference type="InterPro" id="IPR041685">
    <property type="entry name" value="AAA_GajA/Old/RecF-like"/>
</dbReference>
<dbReference type="Pfam" id="PF20469">
    <property type="entry name" value="OLD-like_TOPRIM"/>
    <property type="match status" value="1"/>
</dbReference>
<organism evidence="3 4">
    <name type="scientific">Chryseobacterium taihuense</name>
    <dbReference type="NCBI Taxonomy" id="1141221"/>
    <lineage>
        <taxon>Bacteria</taxon>
        <taxon>Pseudomonadati</taxon>
        <taxon>Bacteroidota</taxon>
        <taxon>Flavobacteriia</taxon>
        <taxon>Flavobacteriales</taxon>
        <taxon>Weeksellaceae</taxon>
        <taxon>Chryseobacterium group</taxon>
        <taxon>Chryseobacterium</taxon>
    </lineage>
</organism>
<evidence type="ECO:0000259" key="1">
    <source>
        <dbReference type="Pfam" id="PF13175"/>
    </source>
</evidence>
<dbReference type="GO" id="GO:0004519">
    <property type="term" value="F:endonuclease activity"/>
    <property type="evidence" value="ECO:0007669"/>
    <property type="project" value="UniProtKB-KW"/>
</dbReference>
<feature type="domain" description="OLD protein-like TOPRIM" evidence="2">
    <location>
        <begin position="398"/>
        <end position="463"/>
    </location>
</feature>
<dbReference type="PANTHER" id="PTHR43581">
    <property type="entry name" value="ATP/GTP PHOSPHATASE"/>
    <property type="match status" value="1"/>
</dbReference>
<keyword evidence="3" id="KW-0378">Hydrolase</keyword>
<dbReference type="InterPro" id="IPR034139">
    <property type="entry name" value="TOPRIM_OLD"/>
</dbReference>
<gene>
    <name evidence="3" type="ORF">SAMN05216273_10430</name>
</gene>
<sequence>MLINYVRIENYRNFQKIEVPLSKLSIIIGENDCGKSNFINAIKLALNNNELEYFSKRLSYSDVNFNSVKKFYLSLKKQEDCIIPEVKVTLRFSGITKDDLSLAIVNKWLNEIDGNATYEIQYVFKPSNQNDLLDYCKEQIKDFDEDLTDFQFILPTELYDSTIISTNNFKSIPFSELKHININNIYAERDDFSDSKTMRSNSILTKLLENKLSEVEKVKIYNSYNNFFKNIKEQENFKKIFTHDENFPDMKDFIELIDCIPNLANLKNILSNITLGYGNEYLYQKGLGQRNLIYILLFFQHFKDNKSNFSINCIEEPEAHLSTNNLNFIIDYINKSVDNSESLFQVIITSHKPEVINKLNFKNVIALSGTECISFCDVEKELIDYLSKRPNFDILKLLFSNRIILVEGTTEEMLINTFLSKSNELNNIDIISIGQKGFKTFLNIWLKLNSKNNKKIGIIRDFDNQEKAKQEHAAYDNSKNILVRTTLNYTLEDDLVLTGGNCKAIADFFSINNEQNNVIVFLKDSKASNMLELCYGIQDNKVKIELPQHVKEILESIKK</sequence>
<keyword evidence="4" id="KW-1185">Reference proteome</keyword>
<dbReference type="Pfam" id="PF13175">
    <property type="entry name" value="AAA_15"/>
    <property type="match status" value="1"/>
</dbReference>
<dbReference type="CDD" id="cd01026">
    <property type="entry name" value="TOPRIM_OLD"/>
    <property type="match status" value="1"/>
</dbReference>
<proteinExistence type="predicted"/>
<dbReference type="InterPro" id="IPR027417">
    <property type="entry name" value="P-loop_NTPase"/>
</dbReference>
<dbReference type="PANTHER" id="PTHR43581:SF4">
    <property type="entry name" value="ATP_GTP PHOSPHATASE"/>
    <property type="match status" value="1"/>
</dbReference>
<dbReference type="SUPFAM" id="SSF52540">
    <property type="entry name" value="P-loop containing nucleoside triphosphate hydrolases"/>
    <property type="match status" value="1"/>
</dbReference>
<reference evidence="3 4" key="1">
    <citation type="submission" date="2016-10" db="EMBL/GenBank/DDBJ databases">
        <authorList>
            <person name="Varghese N."/>
            <person name="Submissions S."/>
        </authorList>
    </citation>
    <scope>NUCLEOTIDE SEQUENCE [LARGE SCALE GENOMIC DNA]</scope>
    <source>
        <strain evidence="3 4">CGMCC 1.10941</strain>
    </source>
</reference>
<protein>
    <submittedName>
        <fullName evidence="3">Predicted ATP-dependent endonuclease of the OLD family, contains P-loop ATPase and TOPRIM domains</fullName>
    </submittedName>
</protein>
<feature type="domain" description="Endonuclease GajA/Old nuclease/RecF-like AAA" evidence="1">
    <location>
        <begin position="1"/>
        <end position="356"/>
    </location>
</feature>
<evidence type="ECO:0000313" key="3">
    <source>
        <dbReference type="EMBL" id="SDL65007.1"/>
    </source>
</evidence>